<dbReference type="PROSITE" id="PS51379">
    <property type="entry name" value="4FE4S_FER_2"/>
    <property type="match status" value="2"/>
</dbReference>
<evidence type="ECO:0000256" key="6">
    <source>
        <dbReference type="ARBA" id="ARBA00023002"/>
    </source>
</evidence>
<dbReference type="GO" id="GO:0051536">
    <property type="term" value="F:iron-sulfur cluster binding"/>
    <property type="evidence" value="ECO:0007669"/>
    <property type="project" value="UniProtKB-KW"/>
</dbReference>
<evidence type="ECO:0000256" key="7">
    <source>
        <dbReference type="ARBA" id="ARBA00023004"/>
    </source>
</evidence>
<keyword evidence="7" id="KW-0408">Iron</keyword>
<dbReference type="GO" id="GO:0046872">
    <property type="term" value="F:metal ion binding"/>
    <property type="evidence" value="ECO:0007669"/>
    <property type="project" value="UniProtKB-KW"/>
</dbReference>
<dbReference type="InterPro" id="IPR017927">
    <property type="entry name" value="FAD-bd_FR_type"/>
</dbReference>
<dbReference type="SUPFAM" id="SSF54862">
    <property type="entry name" value="4Fe-4S ferredoxins"/>
    <property type="match status" value="1"/>
</dbReference>
<dbReference type="AlphaFoldDB" id="A0A1H4QNF9"/>
<dbReference type="Gene3D" id="3.30.70.20">
    <property type="match status" value="1"/>
</dbReference>
<comment type="cofactor">
    <cofactor evidence="1">
        <name>FAD</name>
        <dbReference type="ChEBI" id="CHEBI:57692"/>
    </cofactor>
</comment>
<evidence type="ECO:0000259" key="12">
    <source>
        <dbReference type="PROSITE" id="PS51384"/>
    </source>
</evidence>
<dbReference type="InterPro" id="IPR017896">
    <property type="entry name" value="4Fe4S_Fe-S-bd"/>
</dbReference>
<dbReference type="InterPro" id="IPR017938">
    <property type="entry name" value="Riboflavin_synthase-like_b-brl"/>
</dbReference>
<dbReference type="InterPro" id="IPR001709">
    <property type="entry name" value="Flavoprot_Pyr_Nucl_cyt_Rdtase"/>
</dbReference>
<feature type="domain" description="4Fe-4S ferredoxin-type" evidence="11">
    <location>
        <begin position="7"/>
        <end position="36"/>
    </location>
</feature>
<dbReference type="Proteomes" id="UP000198542">
    <property type="component" value="Unassembled WGS sequence"/>
</dbReference>
<evidence type="ECO:0000256" key="5">
    <source>
        <dbReference type="ARBA" id="ARBA00022857"/>
    </source>
</evidence>
<evidence type="ECO:0000256" key="1">
    <source>
        <dbReference type="ARBA" id="ARBA00001974"/>
    </source>
</evidence>
<dbReference type="Pfam" id="PF13187">
    <property type="entry name" value="Fer4_9"/>
    <property type="match status" value="1"/>
</dbReference>
<dbReference type="PIRSF" id="PIRSF501177">
    <property type="entry name" value="BoxA"/>
    <property type="match status" value="1"/>
</dbReference>
<dbReference type="Pfam" id="PF00175">
    <property type="entry name" value="NAD_binding_1"/>
    <property type="match status" value="1"/>
</dbReference>
<feature type="domain" description="4Fe-4S ferredoxin-type" evidence="11">
    <location>
        <begin position="38"/>
        <end position="65"/>
    </location>
</feature>
<keyword evidence="6 9" id="KW-0560">Oxidoreductase</keyword>
<evidence type="ECO:0000256" key="8">
    <source>
        <dbReference type="ARBA" id="ARBA00023014"/>
    </source>
</evidence>
<dbReference type="Gene3D" id="3.40.50.80">
    <property type="entry name" value="Nucleotide-binding domain of ferredoxin-NADP reductase (FNR) module"/>
    <property type="match status" value="1"/>
</dbReference>
<evidence type="ECO:0000256" key="3">
    <source>
        <dbReference type="ARBA" id="ARBA00022723"/>
    </source>
</evidence>
<dbReference type="SUPFAM" id="SSF52343">
    <property type="entry name" value="Ferredoxin reductase-like, C-terminal NADP-linked domain"/>
    <property type="match status" value="1"/>
</dbReference>
<dbReference type="SUPFAM" id="SSF63380">
    <property type="entry name" value="Riboflavin synthase domain-like"/>
    <property type="match status" value="1"/>
</dbReference>
<feature type="binding site" evidence="10">
    <location>
        <position position="322"/>
    </location>
    <ligand>
        <name>NADP(+)</name>
        <dbReference type="ChEBI" id="CHEBI:58349"/>
    </ligand>
</feature>
<dbReference type="InterPro" id="IPR039261">
    <property type="entry name" value="FNR_nucleotide-bd"/>
</dbReference>
<reference evidence="14" key="1">
    <citation type="submission" date="2016-10" db="EMBL/GenBank/DDBJ databases">
        <authorList>
            <person name="Varghese N."/>
            <person name="Submissions S."/>
        </authorList>
    </citation>
    <scope>NUCLEOTIDE SEQUENCE [LARGE SCALE GENOMIC DNA]</scope>
    <source>
        <strain evidence="14">BS3660</strain>
    </source>
</reference>
<sequence>MSAQYIRQHLIDPAMCTRCNTCESSCPIEAITHDSNNYVVKADLCNGCLECTWGCPTGAIDSWRLVPDSEAYSLDDQFGWSSLPAQLEVEAGAVIGGAPDPAAALQPSAPHSAATPAEALFTQENPALATITVNRRLTGDGTGSDIHHLVLDFGDQHFPVLEGQNIAIVPPGVDEQGRPHVPRYYSIASARSGEVLGNDLALTVKRVVADHTGQPVRGVGSNHLCDLARGDQVKVLGPFGGTYLMPNHAGSHLLMICTGTGIAPMRAMLEQRHRVPVSGARLILFYGGRTPKEMAYHDDLVNFGVPGLELHLAYSRMNDRPKEYVQDCLRTQGDEIAGLLRDPECHLYVCGLKSMEEGIVQALIDICSRHGMDWSSVRQQLREQGRVHFETY</sequence>
<feature type="binding site" evidence="10">
    <location>
        <position position="260"/>
    </location>
    <ligand>
        <name>NADP(+)</name>
        <dbReference type="ChEBI" id="CHEBI:58349"/>
    </ligand>
</feature>
<evidence type="ECO:0000259" key="11">
    <source>
        <dbReference type="PROSITE" id="PS51379"/>
    </source>
</evidence>
<keyword evidence="8" id="KW-0411">Iron-sulfur</keyword>
<evidence type="ECO:0000256" key="2">
    <source>
        <dbReference type="ARBA" id="ARBA00022630"/>
    </source>
</evidence>
<dbReference type="PROSITE" id="PS51384">
    <property type="entry name" value="FAD_FR"/>
    <property type="match status" value="1"/>
</dbReference>
<proteinExistence type="predicted"/>
<name>A0A1H4QNF9_PSEJE</name>
<keyword evidence="2 9" id="KW-0285">Flavoprotein</keyword>
<dbReference type="InterPro" id="IPR017634">
    <property type="entry name" value="Benzoyl_CoA_Oase_BoxA"/>
</dbReference>
<evidence type="ECO:0000256" key="9">
    <source>
        <dbReference type="PIRNR" id="PIRNR000361"/>
    </source>
</evidence>
<dbReference type="PIRSF" id="PIRSF000361">
    <property type="entry name" value="Frd-NADP+_RD"/>
    <property type="match status" value="1"/>
</dbReference>
<feature type="binding site" evidence="10">
    <location>
        <position position="186"/>
    </location>
    <ligand>
        <name>NADP(+)</name>
        <dbReference type="ChEBI" id="CHEBI:58349"/>
    </ligand>
</feature>
<evidence type="ECO:0000256" key="4">
    <source>
        <dbReference type="ARBA" id="ARBA00022827"/>
    </source>
</evidence>
<feature type="binding site" evidence="10">
    <location>
        <position position="205"/>
    </location>
    <ligand>
        <name>NADP(+)</name>
        <dbReference type="ChEBI" id="CHEBI:58349"/>
    </ligand>
</feature>
<dbReference type="GO" id="GO:0016491">
    <property type="term" value="F:oxidoreductase activity"/>
    <property type="evidence" value="ECO:0007669"/>
    <property type="project" value="UniProtKB-KW"/>
</dbReference>
<evidence type="ECO:0000313" key="13">
    <source>
        <dbReference type="EMBL" id="SEC21169.1"/>
    </source>
</evidence>
<dbReference type="InterPro" id="IPR015701">
    <property type="entry name" value="FNR"/>
</dbReference>
<dbReference type="EMBL" id="FNTC01000002">
    <property type="protein sequence ID" value="SEC21169.1"/>
    <property type="molecule type" value="Genomic_DNA"/>
</dbReference>
<keyword evidence="4 9" id="KW-0274">FAD</keyword>
<dbReference type="PANTHER" id="PTHR43314">
    <property type="match status" value="1"/>
</dbReference>
<dbReference type="Gene3D" id="2.40.30.10">
    <property type="entry name" value="Translation factors"/>
    <property type="match status" value="1"/>
</dbReference>
<feature type="binding site" evidence="10">
    <location>
        <begin position="315"/>
        <end position="316"/>
    </location>
    <ligand>
        <name>NADP(+)</name>
        <dbReference type="ChEBI" id="CHEBI:58349"/>
    </ligand>
</feature>
<keyword evidence="3" id="KW-0479">Metal-binding</keyword>
<feature type="binding site" evidence="10">
    <location>
        <position position="390"/>
    </location>
    <ligand>
        <name>NADP(+)</name>
        <dbReference type="ChEBI" id="CHEBI:58349"/>
    </ligand>
</feature>
<dbReference type="InterPro" id="IPR017900">
    <property type="entry name" value="4Fe4S_Fe_S_CS"/>
</dbReference>
<keyword evidence="5 9" id="KW-0521">NADP</keyword>
<evidence type="ECO:0000313" key="14">
    <source>
        <dbReference type="Proteomes" id="UP000198542"/>
    </source>
</evidence>
<gene>
    <name evidence="13" type="ORF">SAMN04490187_3566</name>
</gene>
<dbReference type="InterPro" id="IPR001433">
    <property type="entry name" value="OxRdtase_FAD/NAD-bd"/>
</dbReference>
<organism evidence="13 14">
    <name type="scientific">Pseudomonas jessenii</name>
    <dbReference type="NCBI Taxonomy" id="77298"/>
    <lineage>
        <taxon>Bacteria</taxon>
        <taxon>Pseudomonadati</taxon>
        <taxon>Pseudomonadota</taxon>
        <taxon>Gammaproteobacteria</taxon>
        <taxon>Pseudomonadales</taxon>
        <taxon>Pseudomonadaceae</taxon>
        <taxon>Pseudomonas</taxon>
    </lineage>
</organism>
<dbReference type="PRINTS" id="PR00371">
    <property type="entry name" value="FPNCR"/>
</dbReference>
<feature type="domain" description="FAD-binding FR-type" evidence="12">
    <location>
        <begin position="124"/>
        <end position="245"/>
    </location>
</feature>
<dbReference type="PROSITE" id="PS00198">
    <property type="entry name" value="4FE4S_FER_1"/>
    <property type="match status" value="2"/>
</dbReference>
<evidence type="ECO:0000256" key="10">
    <source>
        <dbReference type="PIRSR" id="PIRSR000361-1"/>
    </source>
</evidence>
<keyword evidence="14" id="KW-1185">Reference proteome</keyword>
<feature type="binding site" evidence="10">
    <location>
        <begin position="351"/>
        <end position="352"/>
    </location>
    <ligand>
        <name>NADP(+)</name>
        <dbReference type="ChEBI" id="CHEBI:58349"/>
    </ligand>
</feature>
<accession>A0A1H4QNF9</accession>
<protein>
    <submittedName>
        <fullName evidence="13">Benzoyl-CoA oxygenase, component A</fullName>
    </submittedName>
</protein>